<dbReference type="STRING" id="4072.A0A2G2YLM7"/>
<protein>
    <submittedName>
        <fullName evidence="1">Uncharacterized protein</fullName>
    </submittedName>
</protein>
<dbReference type="Gene3D" id="3.80.10.10">
    <property type="entry name" value="Ribonuclease Inhibitor"/>
    <property type="match status" value="1"/>
</dbReference>
<sequence>MYKSNDKWMDVIYSQGSSLLSVYISSTKVTDFGLSLLRNCSNLQALGLDCCDKISARGIKHIDGNYCYSV</sequence>
<evidence type="ECO:0000313" key="2">
    <source>
        <dbReference type="Proteomes" id="UP000222542"/>
    </source>
</evidence>
<reference evidence="1 2" key="2">
    <citation type="journal article" date="2017" name="Genome Biol.">
        <title>New reference genome sequences of hot pepper reveal the massive evolution of plant disease-resistance genes by retroduplication.</title>
        <authorList>
            <person name="Kim S."/>
            <person name="Park J."/>
            <person name="Yeom S.I."/>
            <person name="Kim Y.M."/>
            <person name="Seo E."/>
            <person name="Kim K.T."/>
            <person name="Kim M.S."/>
            <person name="Lee J.M."/>
            <person name="Cheong K."/>
            <person name="Shin H.S."/>
            <person name="Kim S.B."/>
            <person name="Han K."/>
            <person name="Lee J."/>
            <person name="Park M."/>
            <person name="Lee H.A."/>
            <person name="Lee H.Y."/>
            <person name="Lee Y."/>
            <person name="Oh S."/>
            <person name="Lee J.H."/>
            <person name="Choi E."/>
            <person name="Choi E."/>
            <person name="Lee S.E."/>
            <person name="Jeon J."/>
            <person name="Kim H."/>
            <person name="Choi G."/>
            <person name="Song H."/>
            <person name="Lee J."/>
            <person name="Lee S.C."/>
            <person name="Kwon J.K."/>
            <person name="Lee H.Y."/>
            <person name="Koo N."/>
            <person name="Hong Y."/>
            <person name="Kim R.W."/>
            <person name="Kang W.H."/>
            <person name="Huh J.H."/>
            <person name="Kang B.C."/>
            <person name="Yang T.J."/>
            <person name="Lee Y.H."/>
            <person name="Bennetzen J.L."/>
            <person name="Choi D."/>
        </authorList>
    </citation>
    <scope>NUCLEOTIDE SEQUENCE [LARGE SCALE GENOMIC DNA]</scope>
    <source>
        <strain evidence="2">cv. CM334</strain>
    </source>
</reference>
<comment type="caution">
    <text evidence="1">The sequence shown here is derived from an EMBL/GenBank/DDBJ whole genome shotgun (WGS) entry which is preliminary data.</text>
</comment>
<accession>A0A2G2YLM7</accession>
<dbReference type="AlphaFoldDB" id="A0A2G2YLM7"/>
<dbReference type="EMBL" id="AYRZ02000010">
    <property type="protein sequence ID" value="PHT70652.1"/>
    <property type="molecule type" value="Genomic_DNA"/>
</dbReference>
<dbReference type="Proteomes" id="UP000222542">
    <property type="component" value="Unassembled WGS sequence"/>
</dbReference>
<reference evidence="1 2" key="1">
    <citation type="journal article" date="2014" name="Nat. Genet.">
        <title>Genome sequence of the hot pepper provides insights into the evolution of pungency in Capsicum species.</title>
        <authorList>
            <person name="Kim S."/>
            <person name="Park M."/>
            <person name="Yeom S.I."/>
            <person name="Kim Y.M."/>
            <person name="Lee J.M."/>
            <person name="Lee H.A."/>
            <person name="Seo E."/>
            <person name="Choi J."/>
            <person name="Cheong K."/>
            <person name="Kim K.T."/>
            <person name="Jung K."/>
            <person name="Lee G.W."/>
            <person name="Oh S.K."/>
            <person name="Bae C."/>
            <person name="Kim S.B."/>
            <person name="Lee H.Y."/>
            <person name="Kim S.Y."/>
            <person name="Kim M.S."/>
            <person name="Kang B.C."/>
            <person name="Jo Y.D."/>
            <person name="Yang H.B."/>
            <person name="Jeong H.J."/>
            <person name="Kang W.H."/>
            <person name="Kwon J.K."/>
            <person name="Shin C."/>
            <person name="Lim J.Y."/>
            <person name="Park J.H."/>
            <person name="Huh J.H."/>
            <person name="Kim J.S."/>
            <person name="Kim B.D."/>
            <person name="Cohen O."/>
            <person name="Paran I."/>
            <person name="Suh M.C."/>
            <person name="Lee S.B."/>
            <person name="Kim Y.K."/>
            <person name="Shin Y."/>
            <person name="Noh S.J."/>
            <person name="Park J."/>
            <person name="Seo Y.S."/>
            <person name="Kwon S.Y."/>
            <person name="Kim H.A."/>
            <person name="Park J.M."/>
            <person name="Kim H.J."/>
            <person name="Choi S.B."/>
            <person name="Bosland P.W."/>
            <person name="Reeves G."/>
            <person name="Jo S.H."/>
            <person name="Lee B.W."/>
            <person name="Cho H.T."/>
            <person name="Choi H.S."/>
            <person name="Lee M.S."/>
            <person name="Yu Y."/>
            <person name="Do Choi Y."/>
            <person name="Park B.S."/>
            <person name="van Deynze A."/>
            <person name="Ashrafi H."/>
            <person name="Hill T."/>
            <person name="Kim W.T."/>
            <person name="Pai H.S."/>
            <person name="Ahn H.K."/>
            <person name="Yeam I."/>
            <person name="Giovannoni J.J."/>
            <person name="Rose J.K."/>
            <person name="Sorensen I."/>
            <person name="Lee S.J."/>
            <person name="Kim R.W."/>
            <person name="Choi I.Y."/>
            <person name="Choi B.S."/>
            <person name="Lim J.S."/>
            <person name="Lee Y.H."/>
            <person name="Choi D."/>
        </authorList>
    </citation>
    <scope>NUCLEOTIDE SEQUENCE [LARGE SCALE GENOMIC DNA]</scope>
    <source>
        <strain evidence="2">cv. CM334</strain>
    </source>
</reference>
<dbReference type="InterPro" id="IPR032675">
    <property type="entry name" value="LRR_dom_sf"/>
</dbReference>
<evidence type="ECO:0000313" key="1">
    <source>
        <dbReference type="EMBL" id="PHT70652.1"/>
    </source>
</evidence>
<dbReference type="Gramene" id="PHT70652">
    <property type="protein sequence ID" value="PHT70652"/>
    <property type="gene ID" value="T459_25756"/>
</dbReference>
<gene>
    <name evidence="1" type="ORF">T459_25756</name>
</gene>
<dbReference type="SUPFAM" id="SSF52047">
    <property type="entry name" value="RNI-like"/>
    <property type="match status" value="1"/>
</dbReference>
<keyword evidence="2" id="KW-1185">Reference proteome</keyword>
<name>A0A2G2YLM7_CAPAN</name>
<proteinExistence type="predicted"/>
<organism evidence="1 2">
    <name type="scientific">Capsicum annuum</name>
    <name type="common">Capsicum pepper</name>
    <dbReference type="NCBI Taxonomy" id="4072"/>
    <lineage>
        <taxon>Eukaryota</taxon>
        <taxon>Viridiplantae</taxon>
        <taxon>Streptophyta</taxon>
        <taxon>Embryophyta</taxon>
        <taxon>Tracheophyta</taxon>
        <taxon>Spermatophyta</taxon>
        <taxon>Magnoliopsida</taxon>
        <taxon>eudicotyledons</taxon>
        <taxon>Gunneridae</taxon>
        <taxon>Pentapetalae</taxon>
        <taxon>asterids</taxon>
        <taxon>lamiids</taxon>
        <taxon>Solanales</taxon>
        <taxon>Solanaceae</taxon>
        <taxon>Solanoideae</taxon>
        <taxon>Capsiceae</taxon>
        <taxon>Capsicum</taxon>
    </lineage>
</organism>